<proteinExistence type="predicted"/>
<comment type="caution">
    <text evidence="1">The sequence shown here is derived from an EMBL/GenBank/DDBJ whole genome shotgun (WGS) entry which is preliminary data.</text>
</comment>
<feature type="non-terminal residue" evidence="1">
    <location>
        <position position="228"/>
    </location>
</feature>
<dbReference type="GO" id="GO:0004325">
    <property type="term" value="F:ferrochelatase activity"/>
    <property type="evidence" value="ECO:0007669"/>
    <property type="project" value="InterPro"/>
</dbReference>
<dbReference type="InterPro" id="IPR001015">
    <property type="entry name" value="Ferrochelatase"/>
</dbReference>
<gene>
    <name evidence="1" type="ORF">LCGC14_2372860</name>
</gene>
<name>A0A0F9C369_9ZZZZ</name>
<accession>A0A0F9C369</accession>
<dbReference type="Pfam" id="PF00762">
    <property type="entry name" value="Ferrochelatase"/>
    <property type="match status" value="1"/>
</dbReference>
<sequence length="228" mass="27273">MFPTKKIVYIFVSIGDENAKISQDVKKKSFFENLKKIFSKNENVIKENKSDIYQILDKFTSSISKYSEKKCFSFYLNQEKTHEKFITDIQRENADRYYVFPMYPQYNLEMNKIANFFSLNLYDDIVEKFFWIKSYAQHPIFAKALQKTIKTVLKKNNLDEKDTFFLFLAKSPINYSPLYYFESEITCQNTVKAFPYIEGILHFFSDDIHDFKIKEVKKRKNVIIIPIT</sequence>
<dbReference type="EMBL" id="LAZR01035015">
    <property type="protein sequence ID" value="KKL28665.1"/>
    <property type="molecule type" value="Genomic_DNA"/>
</dbReference>
<evidence type="ECO:0000313" key="1">
    <source>
        <dbReference type="EMBL" id="KKL28665.1"/>
    </source>
</evidence>
<dbReference type="Gene3D" id="3.40.50.1400">
    <property type="match status" value="1"/>
</dbReference>
<evidence type="ECO:0008006" key="2">
    <source>
        <dbReference type="Google" id="ProtNLM"/>
    </source>
</evidence>
<reference evidence="1" key="1">
    <citation type="journal article" date="2015" name="Nature">
        <title>Complex archaea that bridge the gap between prokaryotes and eukaryotes.</title>
        <authorList>
            <person name="Spang A."/>
            <person name="Saw J.H."/>
            <person name="Jorgensen S.L."/>
            <person name="Zaremba-Niedzwiedzka K."/>
            <person name="Martijn J."/>
            <person name="Lind A.E."/>
            <person name="van Eijk R."/>
            <person name="Schleper C."/>
            <person name="Guy L."/>
            <person name="Ettema T.J."/>
        </authorList>
    </citation>
    <scope>NUCLEOTIDE SEQUENCE</scope>
</reference>
<protein>
    <recommendedName>
        <fullName evidence="2">Ferrochelatase</fullName>
    </recommendedName>
</protein>
<dbReference type="GO" id="GO:0006783">
    <property type="term" value="P:heme biosynthetic process"/>
    <property type="evidence" value="ECO:0007669"/>
    <property type="project" value="InterPro"/>
</dbReference>
<organism evidence="1">
    <name type="scientific">marine sediment metagenome</name>
    <dbReference type="NCBI Taxonomy" id="412755"/>
    <lineage>
        <taxon>unclassified sequences</taxon>
        <taxon>metagenomes</taxon>
        <taxon>ecological metagenomes</taxon>
    </lineage>
</organism>
<dbReference type="AlphaFoldDB" id="A0A0F9C369"/>
<dbReference type="SUPFAM" id="SSF53800">
    <property type="entry name" value="Chelatase"/>
    <property type="match status" value="1"/>
</dbReference>